<accession>A0ACB8WR68</accession>
<protein>
    <submittedName>
        <fullName evidence="1">Uncharacterized protein</fullName>
    </submittedName>
</protein>
<comment type="caution">
    <text evidence="1">The sequence shown here is derived from an EMBL/GenBank/DDBJ whole genome shotgun (WGS) entry which is preliminary data.</text>
</comment>
<reference evidence="1" key="1">
    <citation type="submission" date="2022-04" db="EMBL/GenBank/DDBJ databases">
        <title>Jade perch genome.</title>
        <authorList>
            <person name="Chao B."/>
        </authorList>
    </citation>
    <scope>NUCLEOTIDE SEQUENCE</scope>
    <source>
        <strain evidence="1">CB-2022</strain>
    </source>
</reference>
<evidence type="ECO:0000313" key="1">
    <source>
        <dbReference type="EMBL" id="KAI3370323.1"/>
    </source>
</evidence>
<evidence type="ECO:0000313" key="2">
    <source>
        <dbReference type="Proteomes" id="UP000831701"/>
    </source>
</evidence>
<organism evidence="1 2">
    <name type="scientific">Scortum barcoo</name>
    <name type="common">barcoo grunter</name>
    <dbReference type="NCBI Taxonomy" id="214431"/>
    <lineage>
        <taxon>Eukaryota</taxon>
        <taxon>Metazoa</taxon>
        <taxon>Chordata</taxon>
        <taxon>Craniata</taxon>
        <taxon>Vertebrata</taxon>
        <taxon>Euteleostomi</taxon>
        <taxon>Actinopterygii</taxon>
        <taxon>Neopterygii</taxon>
        <taxon>Teleostei</taxon>
        <taxon>Neoteleostei</taxon>
        <taxon>Acanthomorphata</taxon>
        <taxon>Eupercaria</taxon>
        <taxon>Centrarchiformes</taxon>
        <taxon>Terapontoidei</taxon>
        <taxon>Terapontidae</taxon>
        <taxon>Scortum</taxon>
    </lineage>
</organism>
<sequence length="903" mass="99944">TSPLSLPPPPACLLSGCHCPDWTIIVVRAAVCSQAQLAHGDMSWLDLLYHPVWALSAALLAVVVRLQRRGRWDPRACDVQLKGKTAIVTGANTGIGKFIALDFARRGARVILACRSEARGTAALREIREKSGNPDVHLRLVDVSSLDSIREFAKGILEDEKVLHILVNNAGASGLPREITKDGLEISFATNHLGPFLLTNLLLDLIKHSAPARIVTVSSVNHKKGKVDFSHFHGENLTYFMDSVYNHTKLHNVICTNELARRLHGTGVTANSVHPGIVMTEVLRHYPVMVRFLFNLIGFFFFKLCVSRALTRCVHAPQVLLHVLFEHAAGYALFAVKEVEEIGMLLPQVEESVLSLGKFNSMVSLAAFFPFKSAQAALENMNAISEGKLTPLLIFSVWLFRRVVHADLKLFLETNLPLSGKKKATLGVSDAKIGAALQEEFNISIQTGGVVAEISRGVRLHFHSLVKGLTGQAASKAQLGLGHSYSRAKVKFNVNRVDNMIIQSIALLDQLDKDINTFSMRVREWYGYHFPELIKIVPDNSMYCRLAQLIGNRKELSEESLESLEEVVMDSAKAQAILEASRSSMGMDISPIDLINIEKFSNRVVSLAAYRLELQEYLRSKMSQVAPNLAALIGEVVGARLISHAGSLTNLAKYPASTVQILGAEKALFRALKTRGNTPKYGLIFHSTFIGRAAAKNKGRISRYLANKCTIASRIDCFSEVPTCVFGDKLREQVEERLSFYETGDVPRKNVDVMKEAVKEATDVAAEMKRKLEKKEKKRKKREKKLQELEANGEAEVENGEVETPVVKKKKKKQTDEEMAAQAEETPAAENGEDTPAKKKKKRKAEAEEAAALTDNGAEETETPAKKKKKRKTETLDAEPAEEVPEEPVTEKKKKKKKKEAAE</sequence>
<dbReference type="Proteomes" id="UP000831701">
    <property type="component" value="Chromosome 7"/>
</dbReference>
<dbReference type="EMBL" id="CM041537">
    <property type="protein sequence ID" value="KAI3370323.1"/>
    <property type="molecule type" value="Genomic_DNA"/>
</dbReference>
<gene>
    <name evidence="1" type="ORF">L3Q82_025097</name>
</gene>
<keyword evidence="2" id="KW-1185">Reference proteome</keyword>
<name>A0ACB8WR68_9TELE</name>
<feature type="non-terminal residue" evidence="1">
    <location>
        <position position="1"/>
    </location>
</feature>
<proteinExistence type="predicted"/>